<gene>
    <name evidence="2" type="ORF">SAMN03080599_02127</name>
</gene>
<dbReference type="AlphaFoldDB" id="A0A1G5S323"/>
<dbReference type="Proteomes" id="UP000199208">
    <property type="component" value="Unassembled WGS sequence"/>
</dbReference>
<dbReference type="GO" id="GO:0016020">
    <property type="term" value="C:membrane"/>
    <property type="evidence" value="ECO:0007669"/>
    <property type="project" value="InterPro"/>
</dbReference>
<sequence>MSKKKKILLWILGLLVVAFISFQIVIGRIEQNLSGLEALPLADIDLEQAQDGVYIGSYAAFPVEAEVEVEIENHKIVSVTLLEHRHGQGANAEILTEVVVQAQSLDVDQVAGATYSSKVILKAIEDALLKASN</sequence>
<accession>A0A1G5S323</accession>
<dbReference type="EMBL" id="FMWL01000010">
    <property type="protein sequence ID" value="SCZ80151.1"/>
    <property type="molecule type" value="Genomic_DNA"/>
</dbReference>
<proteinExistence type="predicted"/>
<reference evidence="2 3" key="1">
    <citation type="submission" date="2016-10" db="EMBL/GenBank/DDBJ databases">
        <authorList>
            <person name="de Groot N.N."/>
        </authorList>
    </citation>
    <scope>NUCLEOTIDE SEQUENCE [LARGE SCALE GENOMIC DNA]</scope>
    <source>
        <strain evidence="2 3">DSM 2784</strain>
    </source>
</reference>
<organism evidence="2 3">
    <name type="scientific">Acidaminobacter hydrogenoformans DSM 2784</name>
    <dbReference type="NCBI Taxonomy" id="1120920"/>
    <lineage>
        <taxon>Bacteria</taxon>
        <taxon>Bacillati</taxon>
        <taxon>Bacillota</taxon>
        <taxon>Clostridia</taxon>
        <taxon>Peptostreptococcales</taxon>
        <taxon>Acidaminobacteraceae</taxon>
        <taxon>Acidaminobacter</taxon>
    </lineage>
</organism>
<dbReference type="OrthoDB" id="3174396at2"/>
<feature type="domain" description="FMN-binding" evidence="1">
    <location>
        <begin position="57"/>
        <end position="131"/>
    </location>
</feature>
<protein>
    <submittedName>
        <fullName evidence="2">FMN-binding domain-containing protein</fullName>
    </submittedName>
</protein>
<evidence type="ECO:0000313" key="3">
    <source>
        <dbReference type="Proteomes" id="UP000199208"/>
    </source>
</evidence>
<dbReference type="InterPro" id="IPR007329">
    <property type="entry name" value="FMN-bd"/>
</dbReference>
<dbReference type="Gene3D" id="3.90.1010.20">
    <property type="match status" value="1"/>
</dbReference>
<evidence type="ECO:0000313" key="2">
    <source>
        <dbReference type="EMBL" id="SCZ80151.1"/>
    </source>
</evidence>
<dbReference type="STRING" id="1120920.SAMN03080599_02127"/>
<dbReference type="GO" id="GO:0010181">
    <property type="term" value="F:FMN binding"/>
    <property type="evidence" value="ECO:0007669"/>
    <property type="project" value="InterPro"/>
</dbReference>
<evidence type="ECO:0000259" key="1">
    <source>
        <dbReference type="SMART" id="SM00900"/>
    </source>
</evidence>
<keyword evidence="3" id="KW-1185">Reference proteome</keyword>
<dbReference type="SMART" id="SM00900">
    <property type="entry name" value="FMN_bind"/>
    <property type="match status" value="1"/>
</dbReference>
<name>A0A1G5S323_9FIRM</name>
<dbReference type="Pfam" id="PF04205">
    <property type="entry name" value="FMN_bind"/>
    <property type="match status" value="1"/>
</dbReference>
<dbReference type="RefSeq" id="WP_092591289.1">
    <property type="nucleotide sequence ID" value="NZ_FMWL01000010.1"/>
</dbReference>